<evidence type="ECO:0000313" key="4">
    <source>
        <dbReference type="Proteomes" id="UP001279734"/>
    </source>
</evidence>
<comment type="caution">
    <text evidence="3">The sequence shown here is derived from an EMBL/GenBank/DDBJ whole genome shotgun (WGS) entry which is preliminary data.</text>
</comment>
<dbReference type="Proteomes" id="UP001279734">
    <property type="component" value="Unassembled WGS sequence"/>
</dbReference>
<dbReference type="InterPro" id="IPR007112">
    <property type="entry name" value="Expansin/allergen_DPBB_dom"/>
</dbReference>
<evidence type="ECO:0000256" key="1">
    <source>
        <dbReference type="SAM" id="MobiDB-lite"/>
    </source>
</evidence>
<feature type="region of interest" description="Disordered" evidence="1">
    <location>
        <begin position="326"/>
        <end position="365"/>
    </location>
</feature>
<sequence length="365" mass="40135">MNGAISGNHSGEAWGGVCGDGCGISLDGAMNKSVVEGNARGWTTTVGEATNGGGFASKRGTVPKDCTCNHNWNCRADLLFTPAYTAPFDSSNKKTTNCSGCTPVELPVDLLIDQHPPSQPADLSTDCWGFQPLWFSPSAAWVGTTQCQSMWGGVGYGACFQTRCKNKALYSKIGTKAVLTALTPTSSTDLVLSSRTFRAMANDGMDQNLLKLGIVDIEYKRVSCEYKGKYRAVRMEESSKKPNYLAIKVIFQGGQTKIVPVEEKDEKHSQGQFHRPSRRRRKKDGNLLDDAKPGALQVTNKFYRWDELLKGLEVERKGTERNLVRQGLGLLRKQPESASPSSTRGIQQRRSEKSPRDEERETVRV</sequence>
<dbReference type="InterPro" id="IPR036908">
    <property type="entry name" value="RlpA-like_sf"/>
</dbReference>
<proteinExistence type="predicted"/>
<feature type="domain" description="Expansin-like EG45" evidence="2">
    <location>
        <begin position="153"/>
        <end position="229"/>
    </location>
</feature>
<gene>
    <name evidence="3" type="ORF">Nepgr_000565</name>
</gene>
<evidence type="ECO:0000313" key="3">
    <source>
        <dbReference type="EMBL" id="GMG98725.1"/>
    </source>
</evidence>
<feature type="compositionally biased region" description="Polar residues" evidence="1">
    <location>
        <begin position="336"/>
        <end position="348"/>
    </location>
</feature>
<dbReference type="SUPFAM" id="SSF50685">
    <property type="entry name" value="Barwin-like endoglucanases"/>
    <property type="match status" value="1"/>
</dbReference>
<feature type="compositionally biased region" description="Basic and acidic residues" evidence="1">
    <location>
        <begin position="260"/>
        <end position="269"/>
    </location>
</feature>
<dbReference type="Gene3D" id="2.60.40.760">
    <property type="entry name" value="Expansin, cellulose-binding-like domain"/>
    <property type="match status" value="1"/>
</dbReference>
<evidence type="ECO:0000259" key="2">
    <source>
        <dbReference type="PROSITE" id="PS50842"/>
    </source>
</evidence>
<keyword evidence="4" id="KW-1185">Reference proteome</keyword>
<feature type="region of interest" description="Disordered" evidence="1">
    <location>
        <begin position="260"/>
        <end position="291"/>
    </location>
</feature>
<protein>
    <recommendedName>
        <fullName evidence="2">Expansin-like EG45 domain-containing protein</fullName>
    </recommendedName>
</protein>
<dbReference type="GO" id="GO:0009506">
    <property type="term" value="C:plasmodesma"/>
    <property type="evidence" value="ECO:0007669"/>
    <property type="project" value="TreeGrafter"/>
</dbReference>
<dbReference type="AlphaFoldDB" id="A0AAD3P3B1"/>
<name>A0AAD3P3B1_NEPGR</name>
<dbReference type="PROSITE" id="PS50842">
    <property type="entry name" value="EXPANSIN_EG45"/>
    <property type="match status" value="1"/>
</dbReference>
<dbReference type="PANTHER" id="PTHR31692">
    <property type="entry name" value="EXPANSIN-B3"/>
    <property type="match status" value="1"/>
</dbReference>
<organism evidence="3 4">
    <name type="scientific">Nepenthes gracilis</name>
    <name type="common">Slender pitcher plant</name>
    <dbReference type="NCBI Taxonomy" id="150966"/>
    <lineage>
        <taxon>Eukaryota</taxon>
        <taxon>Viridiplantae</taxon>
        <taxon>Streptophyta</taxon>
        <taxon>Embryophyta</taxon>
        <taxon>Tracheophyta</taxon>
        <taxon>Spermatophyta</taxon>
        <taxon>Magnoliopsida</taxon>
        <taxon>eudicotyledons</taxon>
        <taxon>Gunneridae</taxon>
        <taxon>Pentapetalae</taxon>
        <taxon>Caryophyllales</taxon>
        <taxon>Nepenthaceae</taxon>
        <taxon>Nepenthes</taxon>
    </lineage>
</organism>
<reference evidence="3" key="1">
    <citation type="submission" date="2023-05" db="EMBL/GenBank/DDBJ databases">
        <title>Nepenthes gracilis genome sequencing.</title>
        <authorList>
            <person name="Fukushima K."/>
        </authorList>
    </citation>
    <scope>NUCLEOTIDE SEQUENCE</scope>
    <source>
        <strain evidence="3">SING2019-196</strain>
    </source>
</reference>
<dbReference type="Gene3D" id="2.40.40.10">
    <property type="entry name" value="RlpA-like domain"/>
    <property type="match status" value="1"/>
</dbReference>
<dbReference type="GO" id="GO:0009505">
    <property type="term" value="C:plant-type cell wall"/>
    <property type="evidence" value="ECO:0007669"/>
    <property type="project" value="TreeGrafter"/>
</dbReference>
<dbReference type="PANTHER" id="PTHR31692:SF4">
    <property type="entry name" value="EXPANSIN-LIKE A1-RELATED"/>
    <property type="match status" value="1"/>
</dbReference>
<dbReference type="InterPro" id="IPR036749">
    <property type="entry name" value="Expansin_CBD_sf"/>
</dbReference>
<accession>A0AAD3P3B1</accession>
<dbReference type="EMBL" id="BSYO01000001">
    <property type="protein sequence ID" value="GMG98725.1"/>
    <property type="molecule type" value="Genomic_DNA"/>
</dbReference>
<feature type="compositionally biased region" description="Basic and acidic residues" evidence="1">
    <location>
        <begin position="349"/>
        <end position="365"/>
    </location>
</feature>